<dbReference type="AlphaFoldDB" id="A0A976QSN5"/>
<organism evidence="2 3">
    <name type="scientific">Theileria orientalis</name>
    <dbReference type="NCBI Taxonomy" id="68886"/>
    <lineage>
        <taxon>Eukaryota</taxon>
        <taxon>Sar</taxon>
        <taxon>Alveolata</taxon>
        <taxon>Apicomplexa</taxon>
        <taxon>Aconoidasida</taxon>
        <taxon>Piroplasmida</taxon>
        <taxon>Theileriidae</taxon>
        <taxon>Theileria</taxon>
    </lineage>
</organism>
<accession>A0A976QSN5</accession>
<reference evidence="2" key="1">
    <citation type="submission" date="2022-07" db="EMBL/GenBank/DDBJ databases">
        <title>Evaluation of T. orientalis genome assembly methods using nanopore sequencing and analysis of variation between genomes.</title>
        <authorList>
            <person name="Yam J."/>
            <person name="Micallef M.L."/>
            <person name="Liu M."/>
            <person name="Djordjevic S.P."/>
            <person name="Bogema D.R."/>
            <person name="Jenkins C."/>
        </authorList>
    </citation>
    <scope>NUCLEOTIDE SEQUENCE</scope>
    <source>
        <strain evidence="2">Fish Creek</strain>
    </source>
</reference>
<proteinExistence type="predicted"/>
<evidence type="ECO:0000313" key="3">
    <source>
        <dbReference type="Proteomes" id="UP000244803"/>
    </source>
</evidence>
<feature type="region of interest" description="Disordered" evidence="1">
    <location>
        <begin position="528"/>
        <end position="559"/>
    </location>
</feature>
<protein>
    <submittedName>
        <fullName evidence="2">Uncharacterized protein</fullName>
    </submittedName>
</protein>
<gene>
    <name evidence="2" type="ORF">MACJ_002416</name>
</gene>
<evidence type="ECO:0000313" key="2">
    <source>
        <dbReference type="EMBL" id="UKJ89169.1"/>
    </source>
</evidence>
<evidence type="ECO:0000256" key="1">
    <source>
        <dbReference type="SAM" id="MobiDB-lite"/>
    </source>
</evidence>
<name>A0A976QSN5_THEOR</name>
<feature type="compositionally biased region" description="Basic and acidic residues" evidence="1">
    <location>
        <begin position="528"/>
        <end position="549"/>
    </location>
</feature>
<dbReference type="Proteomes" id="UP000244803">
    <property type="component" value="Chromosome 3"/>
</dbReference>
<dbReference type="EMBL" id="CP056066">
    <property type="protein sequence ID" value="UKJ89169.1"/>
    <property type="molecule type" value="Genomic_DNA"/>
</dbReference>
<sequence>MGGSYSDLNVYFCSKKGGYDGIGYKVKTTLENYKECSNFIVLIHKIEFGKGINSSNYNILLNDGSSDKYKGSRVFGYYYPGNDNEVIQQVSAYFSVLAPNVPLVVSFKTPLHEYICSFSDLKNARWDYGYNITGYTIKKPLKNQLDEEFKKLRLNRKIRFRIGSEKEEISCYKQELDHQKKFRLVFLPRDKEPVLGSDYLFAIDFVKNEPKIPGEPSIGREKFCEIAIEKELRKKVKETGVCNSAEKKETCEKLIKKYVKLKHTLPNVNRKNQIDEYFLRPYKGKLYDGIMVYLVREDKKPPETLCDDKDDLCSPLLLEFIDSCKSKTYLKRKDKQGYWWSQEKFEYKDDETLTIALKSIEIGGQDVVTVILDKKENYLGATVTPNRNKNTYNKYTHEFTKPNTPITLFARQKRIDSLTKSIKAQNVEVYYLKTKRIEDKEPFLIVFDPDGKEQKKKKACHFKGNYWFKDWVEFKFDFKKTDQEKPGFDREKELVEKLYKKLDKIEEYGRCISDLKLLRSHAYDILMNKEPKPPDKKEEQPPQRPEEKPPPTQDEGLDLPLIVGGSVGGGVFVVSSAVGYGVYWYNTTIKLLT</sequence>